<dbReference type="Pfam" id="PF13966">
    <property type="entry name" value="zf-RVT"/>
    <property type="match status" value="1"/>
</dbReference>
<dbReference type="Proteomes" id="UP000583929">
    <property type="component" value="Unassembled WGS sequence"/>
</dbReference>
<feature type="domain" description="Reverse transcriptase zinc-binding" evidence="1">
    <location>
        <begin position="42"/>
        <end position="96"/>
    </location>
</feature>
<evidence type="ECO:0000313" key="2">
    <source>
        <dbReference type="EMBL" id="KAF4351437.1"/>
    </source>
</evidence>
<organism evidence="2 3">
    <name type="scientific">Cannabis sativa</name>
    <name type="common">Hemp</name>
    <name type="synonym">Marijuana</name>
    <dbReference type="NCBI Taxonomy" id="3483"/>
    <lineage>
        <taxon>Eukaryota</taxon>
        <taxon>Viridiplantae</taxon>
        <taxon>Streptophyta</taxon>
        <taxon>Embryophyta</taxon>
        <taxon>Tracheophyta</taxon>
        <taxon>Spermatophyta</taxon>
        <taxon>Magnoliopsida</taxon>
        <taxon>eudicotyledons</taxon>
        <taxon>Gunneridae</taxon>
        <taxon>Pentapetalae</taxon>
        <taxon>rosids</taxon>
        <taxon>fabids</taxon>
        <taxon>Rosales</taxon>
        <taxon>Cannabaceae</taxon>
        <taxon>Cannabis</taxon>
    </lineage>
</organism>
<accession>A0A7J6DZ53</accession>
<keyword evidence="3" id="KW-1185">Reference proteome</keyword>
<sequence length="127" mass="14470">MEGYTKWILHGETSSHAPQNIESTVSDTPTIDMQGVIHDVFGQNTQPVEYARNIWSRMVLPKHRFIGWQVVNNQLLTRDNLSRTASSLSKEIKACVKTRCLIGSNGGKGELESYIHNLFFIYVYKIN</sequence>
<proteinExistence type="predicted"/>
<gene>
    <name evidence="2" type="ORF">G4B88_024818</name>
</gene>
<name>A0A7J6DZ53_CANSA</name>
<reference evidence="2 3" key="1">
    <citation type="journal article" date="2020" name="bioRxiv">
        <title>Sequence and annotation of 42 cannabis genomes reveals extensive copy number variation in cannabinoid synthesis and pathogen resistance genes.</title>
        <authorList>
            <person name="Mckernan K.J."/>
            <person name="Helbert Y."/>
            <person name="Kane L.T."/>
            <person name="Ebling H."/>
            <person name="Zhang L."/>
            <person name="Liu B."/>
            <person name="Eaton Z."/>
            <person name="Mclaughlin S."/>
            <person name="Kingan S."/>
            <person name="Baybayan P."/>
            <person name="Concepcion G."/>
            <person name="Jordan M."/>
            <person name="Riva A."/>
            <person name="Barbazuk W."/>
            <person name="Harkins T."/>
        </authorList>
    </citation>
    <scope>NUCLEOTIDE SEQUENCE [LARGE SCALE GENOMIC DNA]</scope>
    <source>
        <strain evidence="3">cv. Jamaican Lion 4</strain>
        <tissue evidence="2">Leaf</tissue>
    </source>
</reference>
<dbReference type="AlphaFoldDB" id="A0A7J6DZ53"/>
<evidence type="ECO:0000313" key="3">
    <source>
        <dbReference type="Proteomes" id="UP000583929"/>
    </source>
</evidence>
<protein>
    <recommendedName>
        <fullName evidence="1">Reverse transcriptase zinc-binding domain-containing protein</fullName>
    </recommendedName>
</protein>
<dbReference type="EMBL" id="JAATIQ010000556">
    <property type="protein sequence ID" value="KAF4351437.1"/>
    <property type="molecule type" value="Genomic_DNA"/>
</dbReference>
<dbReference type="InterPro" id="IPR026960">
    <property type="entry name" value="RVT-Znf"/>
</dbReference>
<comment type="caution">
    <text evidence="2">The sequence shown here is derived from an EMBL/GenBank/DDBJ whole genome shotgun (WGS) entry which is preliminary data.</text>
</comment>
<evidence type="ECO:0000259" key="1">
    <source>
        <dbReference type="Pfam" id="PF13966"/>
    </source>
</evidence>